<evidence type="ECO:0000313" key="1">
    <source>
        <dbReference type="EMBL" id="EAL63643.1"/>
    </source>
</evidence>
<protein>
    <submittedName>
        <fullName evidence="1">Uncharacterized protein</fullName>
    </submittedName>
</protein>
<dbReference type="PaxDb" id="44689-DDB0219254"/>
<evidence type="ECO:0000313" key="2">
    <source>
        <dbReference type="Proteomes" id="UP000002195"/>
    </source>
</evidence>
<dbReference type="AlphaFoldDB" id="Q54K29"/>
<dbReference type="KEGG" id="ddi:DDB_G0287669"/>
<sequence length="93" mass="10296">MLDTCAFSSPIIPINNFAVGALLTSTGHCRIAMLLVSITTMVMELHSRDQSGDDNFLLISTRVCADEKRYLYPGCTDAMLVVRRGQVKPFIPF</sequence>
<keyword evidence="2" id="KW-1185">Reference proteome</keyword>
<accession>Q54K29</accession>
<reference evidence="1 2" key="1">
    <citation type="journal article" date="2005" name="Nature">
        <title>The genome of the social amoeba Dictyostelium discoideum.</title>
        <authorList>
            <consortium name="The Dictyostelium discoideum Sequencing Consortium"/>
            <person name="Eichinger L."/>
            <person name="Pachebat J.A."/>
            <person name="Glockner G."/>
            <person name="Rajandream M.A."/>
            <person name="Sucgang R."/>
            <person name="Berriman M."/>
            <person name="Song J."/>
            <person name="Olsen R."/>
            <person name="Szafranski K."/>
            <person name="Xu Q."/>
            <person name="Tunggal B."/>
            <person name="Kummerfeld S."/>
            <person name="Madera M."/>
            <person name="Konfortov B.A."/>
            <person name="Rivero F."/>
            <person name="Bankier A.T."/>
            <person name="Lehmann R."/>
            <person name="Hamlin N."/>
            <person name="Davies R."/>
            <person name="Gaudet P."/>
            <person name="Fey P."/>
            <person name="Pilcher K."/>
            <person name="Chen G."/>
            <person name="Saunders D."/>
            <person name="Sodergren E."/>
            <person name="Davis P."/>
            <person name="Kerhornou A."/>
            <person name="Nie X."/>
            <person name="Hall N."/>
            <person name="Anjard C."/>
            <person name="Hemphill L."/>
            <person name="Bason N."/>
            <person name="Farbrother P."/>
            <person name="Desany B."/>
            <person name="Just E."/>
            <person name="Morio T."/>
            <person name="Rost R."/>
            <person name="Churcher C."/>
            <person name="Cooper J."/>
            <person name="Haydock S."/>
            <person name="van Driessche N."/>
            <person name="Cronin A."/>
            <person name="Goodhead I."/>
            <person name="Muzny D."/>
            <person name="Mourier T."/>
            <person name="Pain A."/>
            <person name="Lu M."/>
            <person name="Harper D."/>
            <person name="Lindsay R."/>
            <person name="Hauser H."/>
            <person name="James K."/>
            <person name="Quiles M."/>
            <person name="Madan Babu M."/>
            <person name="Saito T."/>
            <person name="Buchrieser C."/>
            <person name="Wardroper A."/>
            <person name="Felder M."/>
            <person name="Thangavelu M."/>
            <person name="Johnson D."/>
            <person name="Knights A."/>
            <person name="Loulseged H."/>
            <person name="Mungall K."/>
            <person name="Oliver K."/>
            <person name="Price C."/>
            <person name="Quail M.A."/>
            <person name="Urushihara H."/>
            <person name="Hernandez J."/>
            <person name="Rabbinowitsch E."/>
            <person name="Steffen D."/>
            <person name="Sanders M."/>
            <person name="Ma J."/>
            <person name="Kohara Y."/>
            <person name="Sharp S."/>
            <person name="Simmonds M."/>
            <person name="Spiegler S."/>
            <person name="Tivey A."/>
            <person name="Sugano S."/>
            <person name="White B."/>
            <person name="Walker D."/>
            <person name="Woodward J."/>
            <person name="Winckler T."/>
            <person name="Tanaka Y."/>
            <person name="Shaulsky G."/>
            <person name="Schleicher M."/>
            <person name="Weinstock G."/>
            <person name="Rosenthal A."/>
            <person name="Cox E.C."/>
            <person name="Chisholm R.L."/>
            <person name="Gibbs R."/>
            <person name="Loomis W.F."/>
            <person name="Platzer M."/>
            <person name="Kay R.R."/>
            <person name="Williams J."/>
            <person name="Dear P.H."/>
            <person name="Noegel A.A."/>
            <person name="Barrell B."/>
            <person name="Kuspa A."/>
        </authorList>
    </citation>
    <scope>NUCLEOTIDE SEQUENCE [LARGE SCALE GENOMIC DNA]</scope>
    <source>
        <strain evidence="1 2">AX4</strain>
    </source>
</reference>
<dbReference type="InParanoid" id="Q54K29"/>
<dbReference type="HOGENOM" id="CLU_2404158_0_0_1"/>
<dbReference type="GeneID" id="8626230"/>
<dbReference type="RefSeq" id="XP_637135.1">
    <property type="nucleotide sequence ID" value="XM_632043.1"/>
</dbReference>
<dbReference type="EMBL" id="AAFI02000103">
    <property type="protein sequence ID" value="EAL63643.1"/>
    <property type="molecule type" value="Genomic_DNA"/>
</dbReference>
<organism evidence="1 2">
    <name type="scientific">Dictyostelium discoideum</name>
    <name type="common">Social amoeba</name>
    <dbReference type="NCBI Taxonomy" id="44689"/>
    <lineage>
        <taxon>Eukaryota</taxon>
        <taxon>Amoebozoa</taxon>
        <taxon>Evosea</taxon>
        <taxon>Eumycetozoa</taxon>
        <taxon>Dictyostelia</taxon>
        <taxon>Dictyosteliales</taxon>
        <taxon>Dictyosteliaceae</taxon>
        <taxon>Dictyostelium</taxon>
    </lineage>
</organism>
<dbReference type="Proteomes" id="UP000002195">
    <property type="component" value="Unassembled WGS sequence"/>
</dbReference>
<proteinExistence type="predicted"/>
<name>Q54K29_DICDI</name>
<gene>
    <name evidence="1" type="ORF">DDB_G0287669</name>
</gene>
<comment type="caution">
    <text evidence="1">The sequence shown here is derived from an EMBL/GenBank/DDBJ whole genome shotgun (WGS) entry which is preliminary data.</text>
</comment>
<dbReference type="VEuPathDB" id="AmoebaDB:DDB_G0287669"/>